<sequence>MRPEEAQAALDDVRRRGAQSRAEYLRYGFSRPYLLVSALLLFISFASFDLPNPWGGAVLFPAVVLLVGMLTVCLRRATVRRPMTSGEALLAAAAGIALVGLFRGLSAAAQAGGVPVPHTVVAAALSVVSLLVADRVRDTLVARVRGTDGR</sequence>
<reference evidence="2" key="1">
    <citation type="submission" date="2020-10" db="EMBL/GenBank/DDBJ databases">
        <title>Sequencing the genomes of 1000 actinobacteria strains.</title>
        <authorList>
            <person name="Klenk H.-P."/>
        </authorList>
    </citation>
    <scope>NUCLEOTIDE SEQUENCE</scope>
    <source>
        <strain evidence="2">DSM 45354</strain>
    </source>
</reference>
<evidence type="ECO:0000256" key="1">
    <source>
        <dbReference type="SAM" id="Phobius"/>
    </source>
</evidence>
<dbReference type="Proteomes" id="UP000638648">
    <property type="component" value="Unassembled WGS sequence"/>
</dbReference>
<feature type="transmembrane region" description="Helical" evidence="1">
    <location>
        <begin position="86"/>
        <end position="109"/>
    </location>
</feature>
<gene>
    <name evidence="2" type="ORF">HEB94_007012</name>
</gene>
<evidence type="ECO:0000313" key="2">
    <source>
        <dbReference type="EMBL" id="MBE1610164.1"/>
    </source>
</evidence>
<dbReference type="EMBL" id="JADBEM010000001">
    <property type="protein sequence ID" value="MBE1610164.1"/>
    <property type="molecule type" value="Genomic_DNA"/>
</dbReference>
<proteinExistence type="predicted"/>
<feature type="transmembrane region" description="Helical" evidence="1">
    <location>
        <begin position="24"/>
        <end position="48"/>
    </location>
</feature>
<feature type="transmembrane region" description="Helical" evidence="1">
    <location>
        <begin position="54"/>
        <end position="74"/>
    </location>
</feature>
<keyword evidence="1" id="KW-0472">Membrane</keyword>
<keyword evidence="1" id="KW-1133">Transmembrane helix</keyword>
<protein>
    <submittedName>
        <fullName evidence="2">Uncharacterized protein</fullName>
    </submittedName>
</protein>
<feature type="transmembrane region" description="Helical" evidence="1">
    <location>
        <begin position="115"/>
        <end position="133"/>
    </location>
</feature>
<dbReference type="AlphaFoldDB" id="A0A927N101"/>
<evidence type="ECO:0000313" key="3">
    <source>
        <dbReference type="Proteomes" id="UP000638648"/>
    </source>
</evidence>
<keyword evidence="1" id="KW-0812">Transmembrane</keyword>
<accession>A0A927N101</accession>
<comment type="caution">
    <text evidence="2">The sequence shown here is derived from an EMBL/GenBank/DDBJ whole genome shotgun (WGS) entry which is preliminary data.</text>
</comment>
<organism evidence="2 3">
    <name type="scientific">Actinopolymorpha pittospori</name>
    <dbReference type="NCBI Taxonomy" id="648752"/>
    <lineage>
        <taxon>Bacteria</taxon>
        <taxon>Bacillati</taxon>
        <taxon>Actinomycetota</taxon>
        <taxon>Actinomycetes</taxon>
        <taxon>Propionibacteriales</taxon>
        <taxon>Actinopolymorphaceae</taxon>
        <taxon>Actinopolymorpha</taxon>
    </lineage>
</organism>
<dbReference type="RefSeq" id="WP_192753575.1">
    <property type="nucleotide sequence ID" value="NZ_BAABJL010000131.1"/>
</dbReference>
<keyword evidence="3" id="KW-1185">Reference proteome</keyword>
<name>A0A927N101_9ACTN</name>